<organism evidence="2 3">
    <name type="scientific">Kozakia baliensis</name>
    <dbReference type="NCBI Taxonomy" id="153496"/>
    <lineage>
        <taxon>Bacteria</taxon>
        <taxon>Pseudomonadati</taxon>
        <taxon>Pseudomonadota</taxon>
        <taxon>Alphaproteobacteria</taxon>
        <taxon>Acetobacterales</taxon>
        <taxon>Acetobacteraceae</taxon>
        <taxon>Kozakia</taxon>
    </lineage>
</organism>
<keyword evidence="2" id="KW-0614">Plasmid</keyword>
<feature type="region of interest" description="Disordered" evidence="1">
    <location>
        <begin position="73"/>
        <end position="121"/>
    </location>
</feature>
<proteinExistence type="predicted"/>
<name>A0A1D8UYX7_9PROT</name>
<gene>
    <name evidence="2" type="ORF">A0U89_16235</name>
</gene>
<dbReference type="RefSeq" id="WP_070404270.1">
    <property type="nucleotide sequence ID" value="NZ_BJVW01000035.1"/>
</dbReference>
<dbReference type="Proteomes" id="UP000179145">
    <property type="component" value="Plasmid pKB14400_3"/>
</dbReference>
<dbReference type="KEGG" id="kba:A0U89_16235"/>
<evidence type="ECO:0000313" key="2">
    <source>
        <dbReference type="EMBL" id="AOX18834.1"/>
    </source>
</evidence>
<sequence>MTVEAASDRAWREADPMFRSKFLRHFYKGNVSPGFNRSQKNDGPGLDPMGAAIATLPQRVLSTARTPFRLEAETPERSAITRRVMPEEIAPMARPRRSDDNNRVMIAGPLPGNQDESDFVQ</sequence>
<dbReference type="AlphaFoldDB" id="A0A1D8UYX7"/>
<evidence type="ECO:0000256" key="1">
    <source>
        <dbReference type="SAM" id="MobiDB-lite"/>
    </source>
</evidence>
<geneLocation type="plasmid" evidence="3">
    <name>pkb14400_3</name>
</geneLocation>
<evidence type="ECO:0000313" key="3">
    <source>
        <dbReference type="Proteomes" id="UP000179145"/>
    </source>
</evidence>
<accession>A0A1D8UYX7</accession>
<reference evidence="2 3" key="1">
    <citation type="journal article" date="2016" name="Microb. Cell Fact.">
        <title>Dissection of exopolysaccharide biosynthesis in Kozakia baliensis.</title>
        <authorList>
            <person name="Brandt J.U."/>
            <person name="Jakob F."/>
            <person name="Behr J."/>
            <person name="Geissler A.J."/>
            <person name="Vogel R.F."/>
        </authorList>
    </citation>
    <scope>NUCLEOTIDE SEQUENCE [LARGE SCALE GENOMIC DNA]</scope>
    <source>
        <strain evidence="2 3">DSM 14400</strain>
        <plasmid evidence="3">Plasmid pkb14400_3</plasmid>
    </source>
</reference>
<keyword evidence="3" id="KW-1185">Reference proteome</keyword>
<dbReference type="EMBL" id="CP014677">
    <property type="protein sequence ID" value="AOX18834.1"/>
    <property type="molecule type" value="Genomic_DNA"/>
</dbReference>
<protein>
    <submittedName>
        <fullName evidence="2">Uncharacterized protein</fullName>
    </submittedName>
</protein>